<evidence type="ECO:0000256" key="1">
    <source>
        <dbReference type="SAM" id="Coils"/>
    </source>
</evidence>
<evidence type="ECO:0000256" key="2">
    <source>
        <dbReference type="SAM" id="Phobius"/>
    </source>
</evidence>
<accession>A0ABX7BDP5</accession>
<proteinExistence type="predicted"/>
<gene>
    <name evidence="3" type="ORF">IGS68_08090</name>
</gene>
<feature type="coiled-coil region" evidence="1">
    <location>
        <begin position="48"/>
        <end position="89"/>
    </location>
</feature>
<dbReference type="EMBL" id="CP067420">
    <property type="protein sequence ID" value="QQP91156.1"/>
    <property type="molecule type" value="Genomic_DNA"/>
</dbReference>
<keyword evidence="2" id="KW-0472">Membrane</keyword>
<evidence type="ECO:0000313" key="4">
    <source>
        <dbReference type="Proteomes" id="UP000595197"/>
    </source>
</evidence>
<organism evidence="3 4">
    <name type="scientific">Skermanella cutis</name>
    <dbReference type="NCBI Taxonomy" id="2775420"/>
    <lineage>
        <taxon>Bacteria</taxon>
        <taxon>Pseudomonadati</taxon>
        <taxon>Pseudomonadota</taxon>
        <taxon>Alphaproteobacteria</taxon>
        <taxon>Rhodospirillales</taxon>
        <taxon>Azospirillaceae</taxon>
        <taxon>Skermanella</taxon>
    </lineage>
</organism>
<keyword evidence="2" id="KW-1133">Transmembrane helix</keyword>
<keyword evidence="2" id="KW-0812">Transmembrane</keyword>
<protein>
    <submittedName>
        <fullName evidence="3">Uncharacterized protein</fullName>
    </submittedName>
</protein>
<dbReference type="Proteomes" id="UP000595197">
    <property type="component" value="Chromosome"/>
</dbReference>
<keyword evidence="1" id="KW-0175">Coiled coil</keyword>
<keyword evidence="4" id="KW-1185">Reference proteome</keyword>
<evidence type="ECO:0000313" key="3">
    <source>
        <dbReference type="EMBL" id="QQP91156.1"/>
    </source>
</evidence>
<sequence length="108" mass="12023">MDWLVTLGIAIVAAGTVFVLVIGIAVHDLRGHLRRGISDASTRQAKSLRKMAENMTTLQKELREAQAQIRSLVRANRRLSDRLADLSARVDADDDDGVMMEDDDRVLH</sequence>
<feature type="transmembrane region" description="Helical" evidence="2">
    <location>
        <begin position="6"/>
        <end position="26"/>
    </location>
</feature>
<name>A0ABX7BDP5_9PROT</name>
<dbReference type="RefSeq" id="WP_201078776.1">
    <property type="nucleotide sequence ID" value="NZ_CP067420.1"/>
</dbReference>
<reference evidence="3" key="1">
    <citation type="submission" date="2021-02" db="EMBL/GenBank/DDBJ databases">
        <title>Skermanella TT6 skin isolate.</title>
        <authorList>
            <person name="Lee K."/>
            <person name="Ganzorig M."/>
        </authorList>
    </citation>
    <scope>NUCLEOTIDE SEQUENCE</scope>
    <source>
        <strain evidence="3">TT6</strain>
    </source>
</reference>